<dbReference type="SUPFAM" id="SSF50249">
    <property type="entry name" value="Nucleic acid-binding proteins"/>
    <property type="match status" value="1"/>
</dbReference>
<dbReference type="InterPro" id="IPR012340">
    <property type="entry name" value="NA-bd_OB-fold"/>
</dbReference>
<dbReference type="EMBL" id="BLLK01000045">
    <property type="protein sequence ID" value="GFH52139.1"/>
    <property type="molecule type" value="Genomic_DNA"/>
</dbReference>
<evidence type="ECO:0000313" key="2">
    <source>
        <dbReference type="EMBL" id="GFH52139.1"/>
    </source>
</evidence>
<dbReference type="PRINTS" id="PR00050">
    <property type="entry name" value="COLDSHOCK"/>
</dbReference>
<dbReference type="PANTHER" id="PTHR46565">
    <property type="entry name" value="COLD SHOCK DOMAIN PROTEIN 2"/>
    <property type="match status" value="1"/>
</dbReference>
<dbReference type="GO" id="GO:0003676">
    <property type="term" value="F:nucleic acid binding"/>
    <property type="evidence" value="ECO:0007669"/>
    <property type="project" value="InterPro"/>
</dbReference>
<feature type="domain" description="CSD" evidence="1">
    <location>
        <begin position="41"/>
        <end position="107"/>
    </location>
</feature>
<evidence type="ECO:0000313" key="3">
    <source>
        <dbReference type="Proteomes" id="UP001054902"/>
    </source>
</evidence>
<dbReference type="InterPro" id="IPR019844">
    <property type="entry name" value="CSD_CS"/>
</dbReference>
<accession>A0AAD3CWZ8</accession>
<dbReference type="InterPro" id="IPR011129">
    <property type="entry name" value="CSD"/>
</dbReference>
<dbReference type="PANTHER" id="PTHR46565:SF20">
    <property type="entry name" value="COLD SHOCK DOMAIN-CONTAINING PROTEIN 4"/>
    <property type="match status" value="1"/>
</dbReference>
<dbReference type="PROSITE" id="PS51857">
    <property type="entry name" value="CSD_2"/>
    <property type="match status" value="1"/>
</dbReference>
<dbReference type="Proteomes" id="UP001054902">
    <property type="component" value="Unassembled WGS sequence"/>
</dbReference>
<evidence type="ECO:0000259" key="1">
    <source>
        <dbReference type="PROSITE" id="PS51857"/>
    </source>
</evidence>
<dbReference type="PROSITE" id="PS00352">
    <property type="entry name" value="CSD_1"/>
    <property type="match status" value="1"/>
</dbReference>
<keyword evidence="3" id="KW-1185">Reference proteome</keyword>
<reference evidence="2 3" key="1">
    <citation type="journal article" date="2021" name="Sci. Rep.">
        <title>The genome of the diatom Chaetoceros tenuissimus carries an ancient integrated fragment of an extant virus.</title>
        <authorList>
            <person name="Hongo Y."/>
            <person name="Kimura K."/>
            <person name="Takaki Y."/>
            <person name="Yoshida Y."/>
            <person name="Baba S."/>
            <person name="Kobayashi G."/>
            <person name="Nagasaki K."/>
            <person name="Hano T."/>
            <person name="Tomaru Y."/>
        </authorList>
    </citation>
    <scope>NUCLEOTIDE SEQUENCE [LARGE SCALE GENOMIC DNA]</scope>
    <source>
        <strain evidence="2 3">NIES-3715</strain>
    </source>
</reference>
<dbReference type="CDD" id="cd04458">
    <property type="entry name" value="CSP_CDS"/>
    <property type="match status" value="1"/>
</dbReference>
<dbReference type="SMART" id="SM00357">
    <property type="entry name" value="CSP"/>
    <property type="match status" value="1"/>
</dbReference>
<organism evidence="2 3">
    <name type="scientific">Chaetoceros tenuissimus</name>
    <dbReference type="NCBI Taxonomy" id="426638"/>
    <lineage>
        <taxon>Eukaryota</taxon>
        <taxon>Sar</taxon>
        <taxon>Stramenopiles</taxon>
        <taxon>Ochrophyta</taxon>
        <taxon>Bacillariophyta</taxon>
        <taxon>Coscinodiscophyceae</taxon>
        <taxon>Chaetocerotophycidae</taxon>
        <taxon>Chaetocerotales</taxon>
        <taxon>Chaetocerotaceae</taxon>
        <taxon>Chaetoceros</taxon>
    </lineage>
</organism>
<dbReference type="InterPro" id="IPR002059">
    <property type="entry name" value="CSP_DNA-bd"/>
</dbReference>
<sequence>MFSLATRAATRSIHFSQVKAVIPASSSLLSSIRAFSESSDKVSGHVKWFDVKKGFGFITPNDGGDDIFVHQTVINAEGFRSLADGEEVLFNVDVDHEGRKRAADVTGPDGGFVQGAPRRTFYSDEHDM</sequence>
<dbReference type="AlphaFoldDB" id="A0AAD3CWZ8"/>
<name>A0AAD3CWZ8_9STRA</name>
<protein>
    <submittedName>
        <fullName evidence="2">CSD-domain-containing protein</fullName>
    </submittedName>
</protein>
<proteinExistence type="predicted"/>
<comment type="caution">
    <text evidence="2">The sequence shown here is derived from an EMBL/GenBank/DDBJ whole genome shotgun (WGS) entry which is preliminary data.</text>
</comment>
<gene>
    <name evidence="2" type="ORF">CTEN210_08615</name>
</gene>
<dbReference type="Pfam" id="PF00313">
    <property type="entry name" value="CSD"/>
    <property type="match status" value="1"/>
</dbReference>
<dbReference type="Gene3D" id="2.40.50.140">
    <property type="entry name" value="Nucleic acid-binding proteins"/>
    <property type="match status" value="1"/>
</dbReference>